<reference evidence="1 2" key="1">
    <citation type="submission" date="2017-09" db="EMBL/GenBank/DDBJ databases">
        <authorList>
            <person name="Pradhan P."/>
            <person name="Aluri L.S."/>
            <person name="Anandarajan D."/>
            <person name="Beiriger J.C."/>
            <person name="Bethamcharla R."/>
            <person name="Betini N."/>
            <person name="Bhatt S.D."/>
            <person name="Chengalvala S."/>
            <person name="Cox N.E."/>
            <person name="Delvadia B.P."/>
            <person name="Desai A.S."/>
            <person name="Devaney A.M."/>
            <person name="Doyle B.K."/>
            <person name="Edgerton A.O."/>
            <person name="Erlich M.C."/>
            <person name="Fitzpatrick K.C."/>
            <person name="Gajjar E.A."/>
            <person name="Ganguly A."/>
            <person name="Gill R.S."/>
            <person name="Goldman M.G."/>
            <person name="Good P.M."/>
            <person name="Gupta N."/>
            <person name="Haddad L.M."/>
            <person name="Han E.J."/>
            <person name="Jain S."/>
            <person name="Jiang A."/>
            <person name="Jurgielewicz A.D."/>
            <person name="Kainth D.K."/>
            <person name="Karam J.M."/>
            <person name="Kodavatiganti M."/>
            <person name="Kriete S.J."/>
            <person name="MacDonald C.E."/>
            <person name="Maret J.P."/>
            <person name="Mathew A.E."/>
            <person name="Nako S."/>
            <person name="Natrajan M."/>
            <person name="Nishu N.M."/>
            <person name="Parikh A."/>
            <person name="Patel N."/>
            <person name="Patel P.D."/>
            <person name="Patel S."/>
            <person name="Patra K."/>
            <person name="Pumpuckdee D."/>
            <person name="Rai K."/>
            <person name="Ramanathan A."/>
            <person name="Sarkar A."/>
            <person name="Schaffer B.L."/>
            <person name="Shah P."/>
            <person name="Tata R.K."/>
            <person name="Tawfik A.H."/>
            <person name="Thuremella B.T."/>
            <person name="Toma J."/>
            <person name="Tran T.L."/>
            <person name="Veera S."/>
            <person name="Vemulapalli V.K."/>
            <person name="Vidas T.V."/>
            <person name="Vieira K.S."/>
            <person name="Vijayakumar G."/>
            <person name="Walor T.A."/>
            <person name="White C.R."/>
            <person name="Wong B.M."/>
            <person name="Zhao Sl."/>
            <person name="McDonald M.T."/>
            <person name="Dalia R."/>
            <person name="Little J.L."/>
            <person name="Gurney S.M.R."/>
            <person name="Bollivar D.W."/>
            <person name="Garlena R.A."/>
            <person name="Russell D.A."/>
            <person name="Pope W.H."/>
            <person name="Jacobs-Sera D."/>
            <person name="Hendrix R.W."/>
            <person name="Hatfull G.F."/>
        </authorList>
    </citation>
    <scope>NUCLEOTIDE SEQUENCE [LARGE SCALE GENOMIC DNA]</scope>
</reference>
<protein>
    <submittedName>
        <fullName evidence="1">Uncharacterized protein</fullName>
    </submittedName>
</protein>
<evidence type="ECO:0000313" key="1">
    <source>
        <dbReference type="EMBL" id="ATS93026.1"/>
    </source>
</evidence>
<gene>
    <name evidence="1" type="ORF">SEA_SUPERPHIKIMAN_188</name>
</gene>
<dbReference type="Proteomes" id="UP000240916">
    <property type="component" value="Segment"/>
</dbReference>
<evidence type="ECO:0000313" key="2">
    <source>
        <dbReference type="Proteomes" id="UP000240916"/>
    </source>
</evidence>
<accession>A0A2D2W4B1</accession>
<sequence>MSVYDEAVELLRSNIGSLPDEDFGHLNLFPFTYESDETNGIKLKVCIAIVKLLQDHGFLAADDAKPLDTSRSVRVACQSCDTALFSVVAGESGALVPASYLIQQVGRLDPNCPHRPMTLDDQRRLIQEALEEAGKQ</sequence>
<name>A0A2D2W4B1_9CAUD</name>
<organism evidence="1 2">
    <name type="scientific">Mycobacterium phage Superphikiman</name>
    <dbReference type="NCBI Taxonomy" id="2041551"/>
    <lineage>
        <taxon>Viruses</taxon>
        <taxon>Duplodnaviria</taxon>
        <taxon>Heunggongvirae</taxon>
        <taxon>Uroviricota</taxon>
        <taxon>Caudoviricetes</taxon>
        <taxon>Omegavirus</taxon>
        <taxon>Omegavirus courthouse</taxon>
    </lineage>
</organism>
<proteinExistence type="predicted"/>
<dbReference type="EMBL" id="MF919534">
    <property type="protein sequence ID" value="ATS93026.1"/>
    <property type="molecule type" value="Genomic_DNA"/>
</dbReference>